<comment type="caution">
    <text evidence="1">The sequence shown here is derived from an EMBL/GenBank/DDBJ whole genome shotgun (WGS) entry which is preliminary data.</text>
</comment>
<proteinExistence type="predicted"/>
<accession>M6CIA6</accession>
<dbReference type="Pfam" id="PF12784">
    <property type="entry name" value="PDDEXK_2"/>
    <property type="match status" value="1"/>
</dbReference>
<sequence length="68" mass="8060">MLNDVIFTNQEHQIREITILNPELSGELPNDKRSYLDIRAKDETGRNFHVEIQVAHENSFVKRSLYYL</sequence>
<dbReference type="Proteomes" id="UP000011988">
    <property type="component" value="Unassembled WGS sequence"/>
</dbReference>
<dbReference type="AlphaFoldDB" id="M6CIA6"/>
<name>M6CIA6_9LEPT</name>
<reference evidence="1 2" key="1">
    <citation type="submission" date="2013-01" db="EMBL/GenBank/DDBJ databases">
        <authorList>
            <person name="Harkins D.M."/>
            <person name="Durkin A.S."/>
            <person name="Brinkac L.M."/>
            <person name="Haft D.H."/>
            <person name="Selengut J.D."/>
            <person name="Sanka R."/>
            <person name="DePew J."/>
            <person name="Purushe J."/>
            <person name="Galloway R.L."/>
            <person name="Vinetz J.M."/>
            <person name="Sutton G.G."/>
            <person name="Nierman W.C."/>
            <person name="Fouts D.E."/>
        </authorList>
    </citation>
    <scope>NUCLEOTIDE SEQUENCE [LARGE SCALE GENOMIC DNA]</scope>
    <source>
        <strain evidence="1 2">79601</strain>
    </source>
</reference>
<organism evidence="1 2">
    <name type="scientific">Leptospira alstonii serovar Sichuan str. 79601</name>
    <dbReference type="NCBI Taxonomy" id="1218565"/>
    <lineage>
        <taxon>Bacteria</taxon>
        <taxon>Pseudomonadati</taxon>
        <taxon>Spirochaetota</taxon>
        <taxon>Spirochaetia</taxon>
        <taxon>Leptospirales</taxon>
        <taxon>Leptospiraceae</taxon>
        <taxon>Leptospira</taxon>
    </lineage>
</organism>
<evidence type="ECO:0000313" key="2">
    <source>
        <dbReference type="Proteomes" id="UP000011988"/>
    </source>
</evidence>
<dbReference type="PANTHER" id="PTHR41317">
    <property type="entry name" value="PD-(D_E)XK NUCLEASE FAMILY TRANSPOSASE"/>
    <property type="match status" value="1"/>
</dbReference>
<dbReference type="PANTHER" id="PTHR41317:SF1">
    <property type="entry name" value="PD-(D_E)XK NUCLEASE FAMILY TRANSPOSASE"/>
    <property type="match status" value="1"/>
</dbReference>
<gene>
    <name evidence="1" type="ORF">LEP1GSC194_1131</name>
</gene>
<evidence type="ECO:0000313" key="1">
    <source>
        <dbReference type="EMBL" id="EMJ91627.1"/>
    </source>
</evidence>
<dbReference type="EMBL" id="ANIK01000102">
    <property type="protein sequence ID" value="EMJ91627.1"/>
    <property type="molecule type" value="Genomic_DNA"/>
</dbReference>
<feature type="non-terminal residue" evidence="1">
    <location>
        <position position="68"/>
    </location>
</feature>
<protein>
    <submittedName>
        <fullName evidence="1">PD-(D/E)XK nuclease family transposase domain protein</fullName>
    </submittedName>
</protein>